<reference evidence="9 10" key="1">
    <citation type="submission" date="2018-03" db="EMBL/GenBank/DDBJ databases">
        <title>The ancient ancestry and fast evolution of plastids.</title>
        <authorList>
            <person name="Moore K.R."/>
            <person name="Magnabosco C."/>
            <person name="Momper L."/>
            <person name="Gold D.A."/>
            <person name="Bosak T."/>
            <person name="Fournier G.P."/>
        </authorList>
    </citation>
    <scope>NUCLEOTIDE SEQUENCE [LARGE SCALE GENOMIC DNA]</scope>
    <source>
        <strain evidence="9 10">CCALA 016</strain>
    </source>
</reference>
<dbReference type="AlphaFoldDB" id="A0A2T1LTX7"/>
<dbReference type="SMART" id="SM00388">
    <property type="entry name" value="HisKA"/>
    <property type="match status" value="1"/>
</dbReference>
<dbReference type="InterPro" id="IPR050736">
    <property type="entry name" value="Sensor_HK_Regulatory"/>
</dbReference>
<dbReference type="SUPFAM" id="SSF47384">
    <property type="entry name" value="Homodimeric domain of signal transducing histidine kinase"/>
    <property type="match status" value="1"/>
</dbReference>
<dbReference type="InterPro" id="IPR036890">
    <property type="entry name" value="HATPase_C_sf"/>
</dbReference>
<dbReference type="SUPFAM" id="SSF55874">
    <property type="entry name" value="ATPase domain of HSP90 chaperone/DNA topoisomerase II/histidine kinase"/>
    <property type="match status" value="1"/>
</dbReference>
<dbReference type="Gene3D" id="3.30.565.10">
    <property type="entry name" value="Histidine kinase-like ATPase, C-terminal domain"/>
    <property type="match status" value="1"/>
</dbReference>
<dbReference type="CDD" id="cd00075">
    <property type="entry name" value="HATPase"/>
    <property type="match status" value="1"/>
</dbReference>
<feature type="transmembrane region" description="Helical" evidence="7">
    <location>
        <begin position="185"/>
        <end position="210"/>
    </location>
</feature>
<dbReference type="InterPro" id="IPR005467">
    <property type="entry name" value="His_kinase_dom"/>
</dbReference>
<organism evidence="9 10">
    <name type="scientific">Aphanothece hegewaldii CCALA 016</name>
    <dbReference type="NCBI Taxonomy" id="2107694"/>
    <lineage>
        <taxon>Bacteria</taxon>
        <taxon>Bacillati</taxon>
        <taxon>Cyanobacteriota</taxon>
        <taxon>Cyanophyceae</taxon>
        <taxon>Oscillatoriophycideae</taxon>
        <taxon>Chroococcales</taxon>
        <taxon>Aphanothecaceae</taxon>
        <taxon>Aphanothece</taxon>
    </lineage>
</organism>
<dbReference type="InterPro" id="IPR003594">
    <property type="entry name" value="HATPase_dom"/>
</dbReference>
<dbReference type="Pfam" id="PF05227">
    <property type="entry name" value="CHASE3"/>
    <property type="match status" value="1"/>
</dbReference>
<dbReference type="PANTHER" id="PTHR43711">
    <property type="entry name" value="TWO-COMPONENT HISTIDINE KINASE"/>
    <property type="match status" value="1"/>
</dbReference>
<name>A0A2T1LTX7_9CHRO</name>
<evidence type="ECO:0000259" key="8">
    <source>
        <dbReference type="PROSITE" id="PS50109"/>
    </source>
</evidence>
<feature type="transmembrane region" description="Helical" evidence="7">
    <location>
        <begin position="6"/>
        <end position="27"/>
    </location>
</feature>
<evidence type="ECO:0000256" key="4">
    <source>
        <dbReference type="ARBA" id="ARBA00022679"/>
    </source>
</evidence>
<dbReference type="EMBL" id="PXOH01000025">
    <property type="protein sequence ID" value="PSF34582.1"/>
    <property type="molecule type" value="Genomic_DNA"/>
</dbReference>
<dbReference type="CDD" id="cd00082">
    <property type="entry name" value="HisKA"/>
    <property type="match status" value="1"/>
</dbReference>
<dbReference type="InterPro" id="IPR004358">
    <property type="entry name" value="Sig_transdc_His_kin-like_C"/>
</dbReference>
<keyword evidence="10" id="KW-1185">Reference proteome</keyword>
<keyword evidence="6" id="KW-0902">Two-component regulatory system</keyword>
<dbReference type="SMART" id="SM00387">
    <property type="entry name" value="HATPase_c"/>
    <property type="match status" value="1"/>
</dbReference>
<evidence type="ECO:0000256" key="1">
    <source>
        <dbReference type="ARBA" id="ARBA00000085"/>
    </source>
</evidence>
<keyword evidence="7" id="KW-0472">Membrane</keyword>
<evidence type="ECO:0000313" key="10">
    <source>
        <dbReference type="Proteomes" id="UP000239001"/>
    </source>
</evidence>
<dbReference type="FunFam" id="3.30.565.10:FF:000006">
    <property type="entry name" value="Sensor histidine kinase WalK"/>
    <property type="match status" value="1"/>
</dbReference>
<evidence type="ECO:0000256" key="3">
    <source>
        <dbReference type="ARBA" id="ARBA00022553"/>
    </source>
</evidence>
<protein>
    <recommendedName>
        <fullName evidence="2">histidine kinase</fullName>
        <ecNumber evidence="2">2.7.13.3</ecNumber>
    </recommendedName>
</protein>
<dbReference type="InterPro" id="IPR003661">
    <property type="entry name" value="HisK_dim/P_dom"/>
</dbReference>
<dbReference type="InterPro" id="IPR036097">
    <property type="entry name" value="HisK_dim/P_sf"/>
</dbReference>
<keyword evidence="7" id="KW-0812">Transmembrane</keyword>
<dbReference type="EC" id="2.7.13.3" evidence="2"/>
<evidence type="ECO:0000256" key="6">
    <source>
        <dbReference type="ARBA" id="ARBA00023012"/>
    </source>
</evidence>
<dbReference type="OrthoDB" id="9813151at2"/>
<keyword evidence="4" id="KW-0808">Transferase</keyword>
<reference evidence="9 10" key="2">
    <citation type="submission" date="2018-03" db="EMBL/GenBank/DDBJ databases">
        <authorList>
            <person name="Keele B.F."/>
        </authorList>
    </citation>
    <scope>NUCLEOTIDE SEQUENCE [LARGE SCALE GENOMIC DNA]</scope>
    <source>
        <strain evidence="9 10">CCALA 016</strain>
    </source>
</reference>
<comment type="caution">
    <text evidence="9">The sequence shown here is derived from an EMBL/GenBank/DDBJ whole genome shotgun (WGS) entry which is preliminary data.</text>
</comment>
<proteinExistence type="predicted"/>
<dbReference type="Gene3D" id="1.10.287.130">
    <property type="match status" value="1"/>
</dbReference>
<feature type="domain" description="Histidine kinase" evidence="8">
    <location>
        <begin position="239"/>
        <end position="455"/>
    </location>
</feature>
<dbReference type="Pfam" id="PF00512">
    <property type="entry name" value="HisKA"/>
    <property type="match status" value="1"/>
</dbReference>
<sequence length="458" mass="52370">MNWPNQNKWIVGGFSLTLLLMGLVSLLSYKNIIALRENANKVQSTYEIINNLSDFYASMTVAESGRRGYIATGNKPELERHLKAVQQMQTELSLLQKQFAHAPLPQQEQVTQLQLLVRQRLVLLKQSIDLYKKNPLDTLTQLSITEKSVRLREQILVILAQIKSEEKKLLQSWLYTSRSHIQSRVILSIFGTILSFVVIDAVFLILYYQWKKHQEITIIQQNIQHEKELIELKSKLFSMISHEFRTPLSVILSSAQLLENNFSKEADIKLLKNLDRIQSSAKLMNQFLTDLLILTRAESGNLEHNLEIIDIESFCLNLVEDIQLIASEKHQIKLISENFCHKIALDEKLLYSILSNVLINAIKYSPNGGEIYLILKCEATKTIFQIQDQGIGIISEDLPKIYQPFYRGQNVEKIMGTGLGLAVVKKCLECYHGTIDVESKVGLGTRFTITIPDQKSRS</sequence>
<gene>
    <name evidence="9" type="ORF">C7H19_18630</name>
</gene>
<evidence type="ECO:0000313" key="9">
    <source>
        <dbReference type="EMBL" id="PSF34582.1"/>
    </source>
</evidence>
<keyword evidence="3" id="KW-0597">Phosphoprotein</keyword>
<dbReference type="PROSITE" id="PS50109">
    <property type="entry name" value="HIS_KIN"/>
    <property type="match status" value="1"/>
</dbReference>
<dbReference type="InterPro" id="IPR007891">
    <property type="entry name" value="CHASE3"/>
</dbReference>
<keyword evidence="7" id="KW-1133">Transmembrane helix</keyword>
<evidence type="ECO:0000256" key="2">
    <source>
        <dbReference type="ARBA" id="ARBA00012438"/>
    </source>
</evidence>
<comment type="catalytic activity">
    <reaction evidence="1">
        <text>ATP + protein L-histidine = ADP + protein N-phospho-L-histidine.</text>
        <dbReference type="EC" id="2.7.13.3"/>
    </reaction>
</comment>
<dbReference type="Proteomes" id="UP000239001">
    <property type="component" value="Unassembled WGS sequence"/>
</dbReference>
<dbReference type="RefSeq" id="WP_106458427.1">
    <property type="nucleotide sequence ID" value="NZ_PXOH01000025.1"/>
</dbReference>
<evidence type="ECO:0000256" key="7">
    <source>
        <dbReference type="SAM" id="Phobius"/>
    </source>
</evidence>
<dbReference type="GO" id="GO:0000155">
    <property type="term" value="F:phosphorelay sensor kinase activity"/>
    <property type="evidence" value="ECO:0007669"/>
    <property type="project" value="InterPro"/>
</dbReference>
<dbReference type="Pfam" id="PF02518">
    <property type="entry name" value="HATPase_c"/>
    <property type="match status" value="1"/>
</dbReference>
<dbReference type="PRINTS" id="PR00344">
    <property type="entry name" value="BCTRLSENSOR"/>
</dbReference>
<keyword evidence="5 9" id="KW-0418">Kinase</keyword>
<accession>A0A2T1LTX7</accession>
<dbReference type="PANTHER" id="PTHR43711:SF26">
    <property type="entry name" value="SENSOR HISTIDINE KINASE RCSC"/>
    <property type="match status" value="1"/>
</dbReference>
<evidence type="ECO:0000256" key="5">
    <source>
        <dbReference type="ARBA" id="ARBA00022777"/>
    </source>
</evidence>